<gene>
    <name evidence="1" type="primary">Acey_s0048.g1681</name>
    <name evidence="1" type="ORF">Y032_0048g1681</name>
</gene>
<dbReference type="OrthoDB" id="10491926at2759"/>
<evidence type="ECO:0000313" key="2">
    <source>
        <dbReference type="Proteomes" id="UP000024635"/>
    </source>
</evidence>
<dbReference type="AlphaFoldDB" id="A0A016UBA9"/>
<dbReference type="EMBL" id="JARK01001384">
    <property type="protein sequence ID" value="EYC12236.1"/>
    <property type="molecule type" value="Genomic_DNA"/>
</dbReference>
<sequence length="95" mass="11014">MRRNFHSTANALYVPYRDFGNAIKKKFDAPMKEVESDSLKRLVFIAGLTDPSHSEMRLRLLNRLNRIVKAEPSSALDDFINECGIFVTLRYDKLH</sequence>
<reference evidence="2" key="1">
    <citation type="journal article" date="2015" name="Nat. Genet.">
        <title>The genome and transcriptome of the zoonotic hookworm Ancylostoma ceylanicum identify infection-specific gene families.</title>
        <authorList>
            <person name="Schwarz E.M."/>
            <person name="Hu Y."/>
            <person name="Antoshechkin I."/>
            <person name="Miller M.M."/>
            <person name="Sternberg P.W."/>
            <person name="Aroian R.V."/>
        </authorList>
    </citation>
    <scope>NUCLEOTIDE SEQUENCE</scope>
    <source>
        <strain evidence="2">HY135</strain>
    </source>
</reference>
<dbReference type="Proteomes" id="UP000024635">
    <property type="component" value="Unassembled WGS sequence"/>
</dbReference>
<organism evidence="1 2">
    <name type="scientific">Ancylostoma ceylanicum</name>
    <dbReference type="NCBI Taxonomy" id="53326"/>
    <lineage>
        <taxon>Eukaryota</taxon>
        <taxon>Metazoa</taxon>
        <taxon>Ecdysozoa</taxon>
        <taxon>Nematoda</taxon>
        <taxon>Chromadorea</taxon>
        <taxon>Rhabditida</taxon>
        <taxon>Rhabditina</taxon>
        <taxon>Rhabditomorpha</taxon>
        <taxon>Strongyloidea</taxon>
        <taxon>Ancylostomatidae</taxon>
        <taxon>Ancylostomatinae</taxon>
        <taxon>Ancylostoma</taxon>
    </lineage>
</organism>
<keyword evidence="2" id="KW-1185">Reference proteome</keyword>
<proteinExistence type="predicted"/>
<protein>
    <submittedName>
        <fullName evidence="1">Uncharacterized protein</fullName>
    </submittedName>
</protein>
<comment type="caution">
    <text evidence="1">The sequence shown here is derived from an EMBL/GenBank/DDBJ whole genome shotgun (WGS) entry which is preliminary data.</text>
</comment>
<accession>A0A016UBA9</accession>
<evidence type="ECO:0000313" key="1">
    <source>
        <dbReference type="EMBL" id="EYC12236.1"/>
    </source>
</evidence>
<name>A0A016UBA9_9BILA</name>